<dbReference type="KEGG" id="reo:HUE58_01030"/>
<organism evidence="1 2">
    <name type="scientific">Candidatus Ruthia endofausta</name>
    <dbReference type="NCBI Taxonomy" id="2738852"/>
    <lineage>
        <taxon>Bacteria</taxon>
        <taxon>Pseudomonadati</taxon>
        <taxon>Pseudomonadota</taxon>
        <taxon>Gammaproteobacteria</taxon>
        <taxon>Candidatus Pseudothioglobaceae</taxon>
        <taxon>Candidatus Ruthturnera</taxon>
    </lineage>
</organism>
<keyword evidence="2" id="KW-1185">Reference proteome</keyword>
<evidence type="ECO:0000313" key="2">
    <source>
        <dbReference type="Proteomes" id="UP000509429"/>
    </source>
</evidence>
<dbReference type="AlphaFoldDB" id="A0A6N0HND3"/>
<gene>
    <name evidence="1" type="ORF">HUE58_01030</name>
</gene>
<proteinExistence type="predicted"/>
<sequence>MTEELSTMEMLWNDLCQHSSFELSNWHESVLNSCEQQYVGGSQLPMNWEKNKQQIRNKIE</sequence>
<name>A0A6N0HND3_9GAMM</name>
<evidence type="ECO:0008006" key="3">
    <source>
        <dbReference type="Google" id="ProtNLM"/>
    </source>
</evidence>
<protein>
    <recommendedName>
        <fullName evidence="3">Addiction module protein</fullName>
    </recommendedName>
</protein>
<reference evidence="1 2" key="1">
    <citation type="submission" date="2020-05" db="EMBL/GenBank/DDBJ databases">
        <title>Horizontal transmission and recombination maintain forever young bacterial symbiont genomes.</title>
        <authorList>
            <person name="Russell S.L."/>
            <person name="Pepper-Tunick E."/>
            <person name="Svedberg J."/>
            <person name="Byrne A."/>
            <person name="Ruelas Castillo J."/>
            <person name="Vollmers C."/>
            <person name="Beinart R.A."/>
            <person name="Corbett-Detig R."/>
        </authorList>
    </citation>
    <scope>NUCLEOTIDE SEQUENCE [LARGE SCALE GENOMIC DNA]</scope>
    <source>
        <strain evidence="1">JDF_Ridge</strain>
    </source>
</reference>
<evidence type="ECO:0000313" key="1">
    <source>
        <dbReference type="EMBL" id="QKQ23801.1"/>
    </source>
</evidence>
<dbReference type="EMBL" id="CP054490">
    <property type="protein sequence ID" value="QKQ23801.1"/>
    <property type="molecule type" value="Genomic_DNA"/>
</dbReference>
<accession>A0A6N0HND3</accession>
<dbReference type="Proteomes" id="UP000509429">
    <property type="component" value="Chromosome"/>
</dbReference>
<dbReference type="RefSeq" id="WP_174605241.1">
    <property type="nucleotide sequence ID" value="NZ_CP054490.1"/>
</dbReference>